<accession>A0A3N4MTX6</accession>
<evidence type="ECO:0000256" key="3">
    <source>
        <dbReference type="PIRSR" id="PIRSR607837-1"/>
    </source>
</evidence>
<evidence type="ECO:0000256" key="1">
    <source>
        <dbReference type="ARBA" id="ARBA00008635"/>
    </source>
</evidence>
<feature type="binding site" evidence="3">
    <location>
        <position position="48"/>
    </location>
    <ligand>
        <name>a divalent metal cation</name>
        <dbReference type="ChEBI" id="CHEBI:60240"/>
    </ligand>
</feature>
<gene>
    <name evidence="4" type="ORF">EG028_22250</name>
</gene>
<name>A0A3N4MTX6_9BACT</name>
<comment type="similarity">
    <text evidence="1">Belongs to the DinB family.</text>
</comment>
<dbReference type="Pfam" id="PF05163">
    <property type="entry name" value="DinB"/>
    <property type="match status" value="1"/>
</dbReference>
<dbReference type="PANTHER" id="PTHR37302:SF3">
    <property type="entry name" value="DAMAGE-INDUCIBLE PROTEIN DINB"/>
    <property type="match status" value="1"/>
</dbReference>
<reference evidence="5" key="1">
    <citation type="submission" date="2018-11" db="EMBL/GenBank/DDBJ databases">
        <title>Chitinophaga lutea sp.nov., isolate from arsenic contaminated soil.</title>
        <authorList>
            <person name="Zong Y."/>
        </authorList>
    </citation>
    <scope>NUCLEOTIDE SEQUENCE [LARGE SCALE GENOMIC DNA]</scope>
    <source>
        <strain evidence="5">YLT18</strain>
    </source>
</reference>
<keyword evidence="5" id="KW-1185">Reference proteome</keyword>
<comment type="caution">
    <text evidence="4">The sequence shown here is derived from an EMBL/GenBank/DDBJ whole genome shotgun (WGS) entry which is preliminary data.</text>
</comment>
<dbReference type="GO" id="GO:0046872">
    <property type="term" value="F:metal ion binding"/>
    <property type="evidence" value="ECO:0007669"/>
    <property type="project" value="UniProtKB-KW"/>
</dbReference>
<dbReference type="Proteomes" id="UP000279089">
    <property type="component" value="Unassembled WGS sequence"/>
</dbReference>
<dbReference type="AlphaFoldDB" id="A0A3N4MTX6"/>
<dbReference type="InterPro" id="IPR007837">
    <property type="entry name" value="DinB"/>
</dbReference>
<protein>
    <submittedName>
        <fullName evidence="4">DNA polymerase</fullName>
    </submittedName>
</protein>
<dbReference type="Gene3D" id="1.20.120.450">
    <property type="entry name" value="dinb family like domain"/>
    <property type="match status" value="1"/>
</dbReference>
<sequence>MRELLLRYAMYNIWANQRLLAVLNGLSAEQLDKDLGSSFPTLRATVYHIWDVEGIWHQRLQLASPVIPPARDFEGAWPEFAQRFSRQSEQLKDFIMTASDAKLAHTIEYHHPVKGICKSAVENSIFTAFNHSTFHRGQLVTMLRQLGVTKIPATDFIEYTRVKK</sequence>
<dbReference type="RefSeq" id="WP_120518577.1">
    <property type="nucleotide sequence ID" value="NZ_QXZY01000013.1"/>
</dbReference>
<feature type="binding site" evidence="3">
    <location>
        <position position="131"/>
    </location>
    <ligand>
        <name>a divalent metal cation</name>
        <dbReference type="ChEBI" id="CHEBI:60240"/>
    </ligand>
</feature>
<dbReference type="OrthoDB" id="9811413at2"/>
<dbReference type="SUPFAM" id="SSF109854">
    <property type="entry name" value="DinB/YfiT-like putative metalloenzymes"/>
    <property type="match status" value="1"/>
</dbReference>
<proteinExistence type="inferred from homology"/>
<dbReference type="EMBL" id="RMBX01000013">
    <property type="protein sequence ID" value="RPD38873.1"/>
    <property type="molecule type" value="Genomic_DNA"/>
</dbReference>
<evidence type="ECO:0000313" key="5">
    <source>
        <dbReference type="Proteomes" id="UP000279089"/>
    </source>
</evidence>
<organism evidence="4 5">
    <name type="scientific">Chitinophaga barathri</name>
    <dbReference type="NCBI Taxonomy" id="1647451"/>
    <lineage>
        <taxon>Bacteria</taxon>
        <taxon>Pseudomonadati</taxon>
        <taxon>Bacteroidota</taxon>
        <taxon>Chitinophagia</taxon>
        <taxon>Chitinophagales</taxon>
        <taxon>Chitinophagaceae</taxon>
        <taxon>Chitinophaga</taxon>
    </lineage>
</organism>
<keyword evidence="2 3" id="KW-0479">Metal-binding</keyword>
<feature type="binding site" evidence="3">
    <location>
        <position position="135"/>
    </location>
    <ligand>
        <name>a divalent metal cation</name>
        <dbReference type="ChEBI" id="CHEBI:60240"/>
    </ligand>
</feature>
<evidence type="ECO:0000313" key="4">
    <source>
        <dbReference type="EMBL" id="RPD38873.1"/>
    </source>
</evidence>
<dbReference type="InterPro" id="IPR034660">
    <property type="entry name" value="DinB/YfiT-like"/>
</dbReference>
<dbReference type="PANTHER" id="PTHR37302">
    <property type="entry name" value="SLR1116 PROTEIN"/>
    <property type="match status" value="1"/>
</dbReference>
<evidence type="ECO:0000256" key="2">
    <source>
        <dbReference type="ARBA" id="ARBA00022723"/>
    </source>
</evidence>